<keyword evidence="1" id="KW-0547">Nucleotide-binding</keyword>
<keyword evidence="4" id="KW-0812">Transmembrane</keyword>
<feature type="transmembrane region" description="Helical" evidence="4">
    <location>
        <begin position="48"/>
        <end position="70"/>
    </location>
</feature>
<dbReference type="GO" id="GO:0140664">
    <property type="term" value="F:ATP-dependent DNA damage sensor activity"/>
    <property type="evidence" value="ECO:0007669"/>
    <property type="project" value="InterPro"/>
</dbReference>
<dbReference type="InterPro" id="IPR045076">
    <property type="entry name" value="MutS"/>
</dbReference>
<feature type="transmembrane region" description="Helical" evidence="4">
    <location>
        <begin position="212"/>
        <end position="230"/>
    </location>
</feature>
<reference evidence="6 7" key="1">
    <citation type="journal article" date="2023" name="Int. J. Syst. Evol. Microbiol.">
        <title>Terrisporobacter hibernicus sp. nov., isolated from bovine faeces in Northern Ireland.</title>
        <authorList>
            <person name="Mitchell M."/>
            <person name="Nguyen S.V."/>
            <person name="Connor M."/>
            <person name="Fairley D.J."/>
            <person name="Donoghue O."/>
            <person name="Marshall H."/>
            <person name="Koolman L."/>
            <person name="McMullan G."/>
            <person name="Schaffer K.E."/>
            <person name="McGrath J.W."/>
            <person name="Fanning S."/>
        </authorList>
    </citation>
    <scope>NUCLEOTIDE SEQUENCE [LARGE SCALE GENOMIC DNA]</scope>
    <source>
        <strain evidence="6 7">MCA3</strain>
    </source>
</reference>
<evidence type="ECO:0000256" key="3">
    <source>
        <dbReference type="ARBA" id="ARBA00023125"/>
    </source>
</evidence>
<dbReference type="KEGG" id="tem:JW646_06375"/>
<evidence type="ECO:0000313" key="6">
    <source>
        <dbReference type="EMBL" id="UEL49066.1"/>
    </source>
</evidence>
<evidence type="ECO:0000313" key="7">
    <source>
        <dbReference type="Proteomes" id="UP001198983"/>
    </source>
</evidence>
<dbReference type="GO" id="GO:0005829">
    <property type="term" value="C:cytosol"/>
    <property type="evidence" value="ECO:0007669"/>
    <property type="project" value="TreeGrafter"/>
</dbReference>
<dbReference type="RefSeq" id="WP_228416961.1">
    <property type="nucleotide sequence ID" value="NZ_CP081135.1"/>
</dbReference>
<dbReference type="PANTHER" id="PTHR11361:SF99">
    <property type="entry name" value="DNA MISMATCH REPAIR PROTEIN"/>
    <property type="match status" value="1"/>
</dbReference>
<dbReference type="GO" id="GO:0005524">
    <property type="term" value="F:ATP binding"/>
    <property type="evidence" value="ECO:0007669"/>
    <property type="project" value="UniProtKB-KW"/>
</dbReference>
<evidence type="ECO:0000256" key="1">
    <source>
        <dbReference type="ARBA" id="ARBA00022741"/>
    </source>
</evidence>
<dbReference type="EMBL" id="CP081135">
    <property type="protein sequence ID" value="UEL49066.1"/>
    <property type="molecule type" value="Genomic_DNA"/>
</dbReference>
<feature type="transmembrane region" description="Helical" evidence="4">
    <location>
        <begin position="236"/>
        <end position="256"/>
    </location>
</feature>
<dbReference type="SMART" id="SM00534">
    <property type="entry name" value="MUTSac"/>
    <property type="match status" value="1"/>
</dbReference>
<dbReference type="InterPro" id="IPR036187">
    <property type="entry name" value="DNA_mismatch_repair_MutS_sf"/>
</dbReference>
<dbReference type="GO" id="GO:0030983">
    <property type="term" value="F:mismatched DNA binding"/>
    <property type="evidence" value="ECO:0007669"/>
    <property type="project" value="InterPro"/>
</dbReference>
<dbReference type="Proteomes" id="UP001198983">
    <property type="component" value="Chromosome"/>
</dbReference>
<evidence type="ECO:0000256" key="4">
    <source>
        <dbReference type="SAM" id="Phobius"/>
    </source>
</evidence>
<dbReference type="InterPro" id="IPR000432">
    <property type="entry name" value="DNA_mismatch_repair_MutS_C"/>
</dbReference>
<dbReference type="AlphaFoldDB" id="A0AAX2ZJ53"/>
<gene>
    <name evidence="6" type="ORF">JW646_06375</name>
</gene>
<dbReference type="SUPFAM" id="SSF52540">
    <property type="entry name" value="P-loop containing nucleoside triphosphate hydrolases"/>
    <property type="match status" value="1"/>
</dbReference>
<keyword evidence="4" id="KW-1133">Transmembrane helix</keyword>
<name>A0AAX2ZJ53_9FIRM</name>
<evidence type="ECO:0000259" key="5">
    <source>
        <dbReference type="SMART" id="SM00534"/>
    </source>
</evidence>
<keyword evidence="2" id="KW-0067">ATP-binding</keyword>
<evidence type="ECO:0000256" key="2">
    <source>
        <dbReference type="ARBA" id="ARBA00022840"/>
    </source>
</evidence>
<keyword evidence="3" id="KW-0238">DNA-binding</keyword>
<proteinExistence type="predicted"/>
<dbReference type="SUPFAM" id="SSF48334">
    <property type="entry name" value="DNA repair protein MutS, domain III"/>
    <property type="match status" value="1"/>
</dbReference>
<dbReference type="InterPro" id="IPR027417">
    <property type="entry name" value="P-loop_NTPase"/>
</dbReference>
<dbReference type="Gene3D" id="1.10.1420.10">
    <property type="match status" value="1"/>
</dbReference>
<protein>
    <recommendedName>
        <fullName evidence="5">DNA mismatch repair proteins mutS family domain-containing protein</fullName>
    </recommendedName>
</protein>
<dbReference type="Pfam" id="PF00488">
    <property type="entry name" value="MutS_V"/>
    <property type="match status" value="1"/>
</dbReference>
<sequence length="591" mass="68071">MKSKFNDDIEKRKASILEYNKTANIISVFKMALFILICYNIYKIYVNHYPLKLILLLVVEIAIFIIASLFHKTTYEQIHKAEGIIKIDEANIKRVSGEWSDFTDIGEEFINYDHPYATDLDIVGKNSLFQMINSTGSYYGRRRFVKDLLSPNFSDKEIKNRHDAITELSKNYDFCVETEYDFSLIGVDEDFAHLISQLQDKKRFIESKFMKLLFKASSIVTCIALIYALITKNTIGFIILNCLIIFQLLLWVIGYLKANSYVGALKKLAPKISRYDNIINNITKTKFTCDKLKEIENNVEMAKVGVNKLSKIASNINQRNNGVMCIILNSLLLWDYKNAIDLDNWKEEYSHSVENWFHTLGELESLISFANLPRICNNMCLPNFTEKNNIIEATNMGHPLIPNDKRICNDFNLDNNIYIISGSNMSGKTTFMRTVGINMVLACSGSYVCANNMLSSKMNIITSMRIRDDLNEGISTFYAELKRIKKIIDQSHVNSHTLFLIDEIFRGTNSIDRLKGAQGVLRELCKCHVSGMITTHDLDVCNLEYENPNIINYSFNEHYIDDEIYFDYKLKKERSLTTNAEFLLRKVGILS</sequence>
<dbReference type="GO" id="GO:0006298">
    <property type="term" value="P:mismatch repair"/>
    <property type="evidence" value="ECO:0007669"/>
    <property type="project" value="InterPro"/>
</dbReference>
<feature type="transmembrane region" description="Helical" evidence="4">
    <location>
        <begin position="21"/>
        <end position="42"/>
    </location>
</feature>
<keyword evidence="4" id="KW-0472">Membrane</keyword>
<dbReference type="Gene3D" id="3.40.50.300">
    <property type="entry name" value="P-loop containing nucleotide triphosphate hydrolases"/>
    <property type="match status" value="1"/>
</dbReference>
<dbReference type="PANTHER" id="PTHR11361">
    <property type="entry name" value="DNA MISMATCH REPAIR PROTEIN MUTS FAMILY MEMBER"/>
    <property type="match status" value="1"/>
</dbReference>
<keyword evidence="7" id="KW-1185">Reference proteome</keyword>
<organism evidence="6 7">
    <name type="scientific">Terrisporobacter hibernicus</name>
    <dbReference type="NCBI Taxonomy" id="2813371"/>
    <lineage>
        <taxon>Bacteria</taxon>
        <taxon>Bacillati</taxon>
        <taxon>Bacillota</taxon>
        <taxon>Clostridia</taxon>
        <taxon>Peptostreptococcales</taxon>
        <taxon>Peptostreptococcaceae</taxon>
        <taxon>Terrisporobacter</taxon>
    </lineage>
</organism>
<feature type="domain" description="DNA mismatch repair proteins mutS family" evidence="5">
    <location>
        <begin position="415"/>
        <end position="591"/>
    </location>
</feature>
<accession>A0AAX2ZJ53</accession>